<sequence length="172" mass="20100">MIENHMNSGDVRSSMNELFLSIDRISSHSSLRSVKILKSGKGIIPAIRSFSLLVCTFTLIINGLRLGFIYLFPKIYPSVIESSLNLCIIESFFLHVLTCFHLHLIIFLHLYWHYCFLCEKHWPTINYCRILSIFLFIFMFLCLLTLPSTSNEWSSINIIYLFHTIYVNNHIS</sequence>
<keyword evidence="1" id="KW-1133">Transmembrane helix</keyword>
<evidence type="ECO:0000313" key="2">
    <source>
        <dbReference type="EMBL" id="CAF1331022.1"/>
    </source>
</evidence>
<dbReference type="OrthoDB" id="10036540at2759"/>
<name>A0A815FX00_9BILA</name>
<feature type="transmembrane region" description="Helical" evidence="1">
    <location>
        <begin position="92"/>
        <end position="114"/>
    </location>
</feature>
<dbReference type="EMBL" id="CAJNOW010001754">
    <property type="protein sequence ID" value="CAF1331022.1"/>
    <property type="molecule type" value="Genomic_DNA"/>
</dbReference>
<dbReference type="AlphaFoldDB" id="A0A815FX00"/>
<evidence type="ECO:0000313" key="3">
    <source>
        <dbReference type="Proteomes" id="UP000663834"/>
    </source>
</evidence>
<proteinExistence type="predicted"/>
<keyword evidence="1" id="KW-0812">Transmembrane</keyword>
<feature type="transmembrane region" description="Helical" evidence="1">
    <location>
        <begin position="50"/>
        <end position="72"/>
    </location>
</feature>
<protein>
    <submittedName>
        <fullName evidence="2">Uncharacterized protein</fullName>
    </submittedName>
</protein>
<feature type="transmembrane region" description="Helical" evidence="1">
    <location>
        <begin position="126"/>
        <end position="146"/>
    </location>
</feature>
<reference evidence="2" key="1">
    <citation type="submission" date="2021-02" db="EMBL/GenBank/DDBJ databases">
        <authorList>
            <person name="Nowell W R."/>
        </authorList>
    </citation>
    <scope>NUCLEOTIDE SEQUENCE</scope>
</reference>
<accession>A0A815FX00</accession>
<evidence type="ECO:0000256" key="1">
    <source>
        <dbReference type="SAM" id="Phobius"/>
    </source>
</evidence>
<organism evidence="2 3">
    <name type="scientific">Rotaria magnacalcarata</name>
    <dbReference type="NCBI Taxonomy" id="392030"/>
    <lineage>
        <taxon>Eukaryota</taxon>
        <taxon>Metazoa</taxon>
        <taxon>Spiralia</taxon>
        <taxon>Gnathifera</taxon>
        <taxon>Rotifera</taxon>
        <taxon>Eurotatoria</taxon>
        <taxon>Bdelloidea</taxon>
        <taxon>Philodinida</taxon>
        <taxon>Philodinidae</taxon>
        <taxon>Rotaria</taxon>
    </lineage>
</organism>
<gene>
    <name evidence="2" type="ORF">KQP761_LOCUS6250</name>
</gene>
<dbReference type="Proteomes" id="UP000663834">
    <property type="component" value="Unassembled WGS sequence"/>
</dbReference>
<comment type="caution">
    <text evidence="2">The sequence shown here is derived from an EMBL/GenBank/DDBJ whole genome shotgun (WGS) entry which is preliminary data.</text>
</comment>
<keyword evidence="1" id="KW-0472">Membrane</keyword>